<accession>A0A8J2XL36</accession>
<protein>
    <submittedName>
        <fullName evidence="8">Dibenzothiophene desulfurization enzyme A</fullName>
    </submittedName>
</protein>
<evidence type="ECO:0000256" key="3">
    <source>
        <dbReference type="ARBA" id="ARBA00023002"/>
    </source>
</evidence>
<feature type="binding site" evidence="6">
    <location>
        <position position="225"/>
    </location>
    <ligand>
        <name>FMN</name>
        <dbReference type="ChEBI" id="CHEBI:58210"/>
    </ligand>
</feature>
<proteinExistence type="inferred from homology"/>
<keyword evidence="9" id="KW-1185">Reference proteome</keyword>
<dbReference type="GO" id="GO:0004497">
    <property type="term" value="F:monooxygenase activity"/>
    <property type="evidence" value="ECO:0007669"/>
    <property type="project" value="UniProtKB-KW"/>
</dbReference>
<dbReference type="Proteomes" id="UP000616114">
    <property type="component" value="Unassembled WGS sequence"/>
</dbReference>
<dbReference type="GO" id="GO:0016705">
    <property type="term" value="F:oxidoreductase activity, acting on paired donors, with incorporation or reduction of molecular oxygen"/>
    <property type="evidence" value="ECO:0007669"/>
    <property type="project" value="InterPro"/>
</dbReference>
<dbReference type="PIRSF" id="PIRSF000337">
    <property type="entry name" value="NTA_MOA"/>
    <property type="match status" value="1"/>
</dbReference>
<keyword evidence="1 6" id="KW-0285">Flavoprotein</keyword>
<feature type="binding site" evidence="6">
    <location>
        <position position="103"/>
    </location>
    <ligand>
        <name>FMN</name>
        <dbReference type="ChEBI" id="CHEBI:58210"/>
    </ligand>
</feature>
<organism evidence="8 9">
    <name type="scientific">Sediminivirga luteola</name>
    <dbReference type="NCBI Taxonomy" id="1774748"/>
    <lineage>
        <taxon>Bacteria</taxon>
        <taxon>Bacillati</taxon>
        <taxon>Actinomycetota</taxon>
        <taxon>Actinomycetes</taxon>
        <taxon>Micrococcales</taxon>
        <taxon>Brevibacteriaceae</taxon>
        <taxon>Sediminivirga</taxon>
    </lineage>
</organism>
<evidence type="ECO:0000313" key="9">
    <source>
        <dbReference type="Proteomes" id="UP000616114"/>
    </source>
</evidence>
<dbReference type="NCBIfam" id="TIGR03860">
    <property type="entry name" value="FMN_nitrolo"/>
    <property type="match status" value="1"/>
</dbReference>
<dbReference type="SUPFAM" id="SSF51679">
    <property type="entry name" value="Bacterial luciferase-like"/>
    <property type="match status" value="1"/>
</dbReference>
<dbReference type="PANTHER" id="PTHR30011:SF16">
    <property type="entry name" value="C2H2 FINGER DOMAIN TRANSCRIPTION FACTOR (EUROFUNG)-RELATED"/>
    <property type="match status" value="1"/>
</dbReference>
<comment type="caution">
    <text evidence="8">The sequence shown here is derived from an EMBL/GenBank/DDBJ whole genome shotgun (WGS) entry which is preliminary data.</text>
</comment>
<dbReference type="Gene3D" id="3.20.20.30">
    <property type="entry name" value="Luciferase-like domain"/>
    <property type="match status" value="1"/>
</dbReference>
<evidence type="ECO:0000259" key="7">
    <source>
        <dbReference type="Pfam" id="PF00296"/>
    </source>
</evidence>
<dbReference type="RefSeq" id="WP_188551051.1">
    <property type="nucleotide sequence ID" value="NZ_BMFY01000010.1"/>
</dbReference>
<reference evidence="8" key="2">
    <citation type="submission" date="2020-09" db="EMBL/GenBank/DDBJ databases">
        <authorList>
            <person name="Sun Q."/>
            <person name="Zhou Y."/>
        </authorList>
    </citation>
    <scope>NUCLEOTIDE SEQUENCE</scope>
    <source>
        <strain evidence="8">CGMCC 1.12785</strain>
    </source>
</reference>
<comment type="similarity">
    <text evidence="5">Belongs to the NtaA/SnaA/DszA monooxygenase family.</text>
</comment>
<evidence type="ECO:0000256" key="4">
    <source>
        <dbReference type="ARBA" id="ARBA00023033"/>
    </source>
</evidence>
<dbReference type="InterPro" id="IPR011251">
    <property type="entry name" value="Luciferase-like_dom"/>
</dbReference>
<feature type="binding site" evidence="6">
    <location>
        <position position="57"/>
    </location>
    <ligand>
        <name>FMN</name>
        <dbReference type="ChEBI" id="CHEBI:58210"/>
    </ligand>
</feature>
<keyword evidence="4" id="KW-0503">Monooxygenase</keyword>
<evidence type="ECO:0000256" key="6">
    <source>
        <dbReference type="PIRSR" id="PIRSR000337-1"/>
    </source>
</evidence>
<feature type="domain" description="Luciferase-like" evidence="7">
    <location>
        <begin position="40"/>
        <end position="388"/>
    </location>
</feature>
<keyword evidence="2 6" id="KW-0288">FMN</keyword>
<evidence type="ECO:0000256" key="5">
    <source>
        <dbReference type="ARBA" id="ARBA00033748"/>
    </source>
</evidence>
<evidence type="ECO:0000256" key="2">
    <source>
        <dbReference type="ARBA" id="ARBA00022643"/>
    </source>
</evidence>
<dbReference type="PANTHER" id="PTHR30011">
    <property type="entry name" value="ALKANESULFONATE MONOOXYGENASE-RELATED"/>
    <property type="match status" value="1"/>
</dbReference>
<dbReference type="EMBL" id="BMFY01000010">
    <property type="protein sequence ID" value="GGA19353.1"/>
    <property type="molecule type" value="Genomic_DNA"/>
</dbReference>
<evidence type="ECO:0000313" key="8">
    <source>
        <dbReference type="EMBL" id="GGA19353.1"/>
    </source>
</evidence>
<dbReference type="InterPro" id="IPR051260">
    <property type="entry name" value="Diverse_substr_monoxygenases"/>
</dbReference>
<name>A0A8J2XL36_9MICO</name>
<dbReference type="InterPro" id="IPR016215">
    <property type="entry name" value="NTA_MOA"/>
</dbReference>
<gene>
    <name evidence="8" type="ORF">GCM10011333_23080</name>
</gene>
<reference evidence="8" key="1">
    <citation type="journal article" date="2014" name="Int. J. Syst. Evol. Microbiol.">
        <title>Complete genome sequence of Corynebacterium casei LMG S-19264T (=DSM 44701T), isolated from a smear-ripened cheese.</title>
        <authorList>
            <consortium name="US DOE Joint Genome Institute (JGI-PGF)"/>
            <person name="Walter F."/>
            <person name="Albersmeier A."/>
            <person name="Kalinowski J."/>
            <person name="Ruckert C."/>
        </authorList>
    </citation>
    <scope>NUCLEOTIDE SEQUENCE</scope>
    <source>
        <strain evidence="8">CGMCC 1.12785</strain>
    </source>
</reference>
<keyword evidence="3" id="KW-0560">Oxidoreductase</keyword>
<dbReference type="InterPro" id="IPR036661">
    <property type="entry name" value="Luciferase-like_sf"/>
</dbReference>
<evidence type="ECO:0000256" key="1">
    <source>
        <dbReference type="ARBA" id="ARBA00022630"/>
    </source>
</evidence>
<dbReference type="Pfam" id="PF00296">
    <property type="entry name" value="Bac_luciferase"/>
    <property type="match status" value="1"/>
</dbReference>
<sequence length="435" mass="48400">MTAPKFHLGWFLQESSIQAWGKPWTGNIDKEWADASLFKVLAQELERACFDYILIEDGGSISEAYGQSLDFALKNGLSVPRHEPAALAATLLEITSRIGIVTTLGTYAYHPYPVARIIATHDLLSGGRGGWNVVTGGPTHPNWGLNEVRPHDLRYDEADEYVEAVTRLWDSWEPGAIVADRENGVLVDPEKVHHVNFEGKHYQTRGPLNLPALYGRPVIAQAGGSPRGREFAATHADTVVASLNSAADMKVFRDDIRARAEKNGRNPDDVKVLFLASPILGETNEDAAFRHRRQMEYIETHIEKDLAKFAQSTGIDFSAMDLDAPVEELHTEGHQQNVEQFMKHAAGGKTLREAAVERFQNRWQLGLIGTSAQVAEKMGAMMEEVGGDGFLITLPDMSRRTIAEIVDGLVPELQRRGLARIEYTHERLRDTLLEF</sequence>
<dbReference type="AlphaFoldDB" id="A0A8J2XL36"/>
<feature type="binding site" evidence="6">
    <location>
        <position position="155"/>
    </location>
    <ligand>
        <name>FMN</name>
        <dbReference type="ChEBI" id="CHEBI:58210"/>
    </ligand>
</feature>
<feature type="binding site" evidence="6">
    <location>
        <position position="151"/>
    </location>
    <ligand>
        <name>FMN</name>
        <dbReference type="ChEBI" id="CHEBI:58210"/>
    </ligand>
</feature>